<evidence type="ECO:0000256" key="5">
    <source>
        <dbReference type="ARBA" id="ARBA00022989"/>
    </source>
</evidence>
<evidence type="ECO:0000256" key="3">
    <source>
        <dbReference type="ARBA" id="ARBA00022475"/>
    </source>
</evidence>
<keyword evidence="6 7" id="KW-0472">Membrane</keyword>
<dbReference type="Gene3D" id="1.10.287.3510">
    <property type="match status" value="1"/>
</dbReference>
<dbReference type="PANTHER" id="PTHR34583">
    <property type="entry name" value="ANTIPORTER SUBUNIT MNHC2-RELATED"/>
    <property type="match status" value="1"/>
</dbReference>
<gene>
    <name evidence="8" type="ORF">HS99_0016505</name>
</gene>
<dbReference type="AlphaFoldDB" id="A0A1E7MV57"/>
<keyword evidence="9" id="KW-1185">Reference proteome</keyword>
<evidence type="ECO:0000256" key="4">
    <source>
        <dbReference type="ARBA" id="ARBA00022692"/>
    </source>
</evidence>
<name>A0A1E7MV57_KITAU</name>
<evidence type="ECO:0000313" key="8">
    <source>
        <dbReference type="EMBL" id="OEV32308.1"/>
    </source>
</evidence>
<comment type="caution">
    <text evidence="8">The sequence shown here is derived from an EMBL/GenBank/DDBJ whole genome shotgun (WGS) entry which is preliminary data.</text>
</comment>
<dbReference type="RefSeq" id="WP_030289846.1">
    <property type="nucleotide sequence ID" value="NZ_JBEXMP010000020.1"/>
</dbReference>
<evidence type="ECO:0000256" key="7">
    <source>
        <dbReference type="SAM" id="Phobius"/>
    </source>
</evidence>
<evidence type="ECO:0000256" key="1">
    <source>
        <dbReference type="ARBA" id="ARBA00004651"/>
    </source>
</evidence>
<dbReference type="PANTHER" id="PTHR34583:SF2">
    <property type="entry name" value="ANTIPORTER SUBUNIT MNHC2-RELATED"/>
    <property type="match status" value="1"/>
</dbReference>
<organism evidence="8 9">
    <name type="scientific">Kitasatospora aureofaciens</name>
    <name type="common">Streptomyces aureofaciens</name>
    <dbReference type="NCBI Taxonomy" id="1894"/>
    <lineage>
        <taxon>Bacteria</taxon>
        <taxon>Bacillati</taxon>
        <taxon>Actinomycetota</taxon>
        <taxon>Actinomycetes</taxon>
        <taxon>Kitasatosporales</taxon>
        <taxon>Streptomycetaceae</taxon>
        <taxon>Kitasatospora</taxon>
    </lineage>
</organism>
<evidence type="ECO:0000313" key="9">
    <source>
        <dbReference type="Proteomes" id="UP000037395"/>
    </source>
</evidence>
<feature type="transmembrane region" description="Helical" evidence="7">
    <location>
        <begin position="71"/>
        <end position="95"/>
    </location>
</feature>
<comment type="subcellular location">
    <subcellularLocation>
        <location evidence="1">Cell membrane</location>
        <topology evidence="1">Multi-pass membrane protein</topology>
    </subcellularLocation>
</comment>
<keyword evidence="5 7" id="KW-1133">Transmembrane helix</keyword>
<feature type="transmembrane region" description="Helical" evidence="7">
    <location>
        <begin position="30"/>
        <end position="51"/>
    </location>
</feature>
<dbReference type="InterPro" id="IPR039428">
    <property type="entry name" value="NUOK/Mnh_C1-like"/>
</dbReference>
<proteinExistence type="inferred from homology"/>
<accession>A0A1E7MV57</accession>
<dbReference type="Proteomes" id="UP000037395">
    <property type="component" value="Unassembled WGS sequence"/>
</dbReference>
<feature type="transmembrane region" description="Helical" evidence="7">
    <location>
        <begin position="6"/>
        <end position="23"/>
    </location>
</feature>
<comment type="similarity">
    <text evidence="2">Belongs to the CPA3 antiporters (TC 2.A.63) subunit C family.</text>
</comment>
<dbReference type="InterPro" id="IPR050601">
    <property type="entry name" value="CPA3_antiporter_subunitC"/>
</dbReference>
<reference evidence="8" key="1">
    <citation type="submission" date="2016-08" db="EMBL/GenBank/DDBJ databases">
        <title>Sequencing, Assembly and Comparative Genomics of S. aureofaciens ATCC 10762.</title>
        <authorList>
            <person name="Gradnigo J.S."/>
            <person name="Johnson N."/>
            <person name="Somerville G.A."/>
        </authorList>
    </citation>
    <scope>NUCLEOTIDE SEQUENCE [LARGE SCALE GENOMIC DNA]</scope>
    <source>
        <strain evidence="8">ATCC 10762</strain>
    </source>
</reference>
<dbReference type="Pfam" id="PF00420">
    <property type="entry name" value="Oxidored_q2"/>
    <property type="match status" value="1"/>
</dbReference>
<sequence>MSVFPYLVAGWILLAGLYGLVTSRNLVQAVGCLAVAQSSTYVLLLAVGYRSGATAPVFSDLPTDAPVVDPVVQALVLTDIVVGATVTALLLSLVIQLRKRHGTVDPEELTGLRG</sequence>
<evidence type="ECO:0000256" key="6">
    <source>
        <dbReference type="ARBA" id="ARBA00023136"/>
    </source>
</evidence>
<dbReference type="GO" id="GO:0005886">
    <property type="term" value="C:plasma membrane"/>
    <property type="evidence" value="ECO:0007669"/>
    <property type="project" value="UniProtKB-SubCell"/>
</dbReference>
<protein>
    <submittedName>
        <fullName evidence="8">Dehydrogenase</fullName>
    </submittedName>
</protein>
<dbReference type="OrthoDB" id="7994045at2"/>
<keyword evidence="3" id="KW-1003">Cell membrane</keyword>
<dbReference type="EMBL" id="JPRF03000097">
    <property type="protein sequence ID" value="OEV32308.1"/>
    <property type="molecule type" value="Genomic_DNA"/>
</dbReference>
<keyword evidence="4 7" id="KW-0812">Transmembrane</keyword>
<evidence type="ECO:0000256" key="2">
    <source>
        <dbReference type="ARBA" id="ARBA00010388"/>
    </source>
</evidence>